<dbReference type="Gene3D" id="3.90.1200.10">
    <property type="match status" value="1"/>
</dbReference>
<dbReference type="SUPFAM" id="SSF56112">
    <property type="entry name" value="Protein kinase-like (PK-like)"/>
    <property type="match status" value="1"/>
</dbReference>
<evidence type="ECO:0000313" key="3">
    <source>
        <dbReference type="Proteomes" id="UP000250079"/>
    </source>
</evidence>
<keyword evidence="2" id="KW-0418">Kinase</keyword>
<dbReference type="Proteomes" id="UP000250079">
    <property type="component" value="Chromosome"/>
</dbReference>
<keyword evidence="2" id="KW-0808">Transferase</keyword>
<dbReference type="AlphaFoldDB" id="A0A2Z2NPN9"/>
<feature type="domain" description="Aminoglycoside phosphotransferase" evidence="1">
    <location>
        <begin position="27"/>
        <end position="262"/>
    </location>
</feature>
<accession>A0A2Z2NPN9</accession>
<evidence type="ECO:0000259" key="1">
    <source>
        <dbReference type="Pfam" id="PF01636"/>
    </source>
</evidence>
<dbReference type="Gene3D" id="3.30.200.20">
    <property type="entry name" value="Phosphorylase Kinase, domain 1"/>
    <property type="match status" value="1"/>
</dbReference>
<dbReference type="EMBL" id="CP018632">
    <property type="protein sequence ID" value="ASJ73416.1"/>
    <property type="molecule type" value="Genomic_DNA"/>
</dbReference>
<keyword evidence="3" id="KW-1185">Reference proteome</keyword>
<evidence type="ECO:0000313" key="2">
    <source>
        <dbReference type="EMBL" id="ASJ73416.1"/>
    </source>
</evidence>
<reference evidence="2 3" key="1">
    <citation type="submission" date="2016-12" db="EMBL/GenBank/DDBJ databases">
        <authorList>
            <person name="Song W.-J."/>
            <person name="Kurnit D.M."/>
        </authorList>
    </citation>
    <scope>NUCLEOTIDE SEQUENCE [LARGE SCALE GENOMIC DNA]</scope>
    <source>
        <strain evidence="2 3">IMCC3135</strain>
    </source>
</reference>
<protein>
    <submittedName>
        <fullName evidence="2">Methylthioribose kinase</fullName>
        <ecNumber evidence="2">2.7.1.100</ecNumber>
    </submittedName>
</protein>
<dbReference type="RefSeq" id="WP_088918614.1">
    <property type="nucleotide sequence ID" value="NZ_CP018632.1"/>
</dbReference>
<dbReference type="OrthoDB" id="179763at2"/>
<proteinExistence type="predicted"/>
<gene>
    <name evidence="2" type="primary">mtnK</name>
    <name evidence="2" type="ORF">IMCC3135_16670</name>
</gene>
<dbReference type="InterPro" id="IPR002575">
    <property type="entry name" value="Aminoglycoside_PTrfase"/>
</dbReference>
<name>A0A2Z2NPN9_9GAMM</name>
<sequence length="337" mass="37220">MSVQLEARCRELISELGLGEAAEVQSVHPLTGGVSSDIARVVLDSRQICIKFAIPKLKVAEDWHAPVHRNAAEYRWLQTAADILPSGAVQLLGRSEKLHGFAMEFISGDDVYLWKSALLAEAPDHGEATAVGDILGRIHAASSLAEFDTSQFHNRDDFRALRIEPYLSFTALQHSELATHLDALACMLYQSEQVLVHGDVSPKNILFRTGGPVMLDAECATMGDASFDPSFCLNHLVLKAALLPDSRARLLANAADLWRAYAAHISWEPAEQVQTRICSLLPALMLARIDGKSPVEYLDDDKRRLVRKLAIHLIRHPVSELDQALEHISTALKEHYA</sequence>
<organism evidence="2 3">
    <name type="scientific">Granulosicoccus antarcticus IMCC3135</name>
    <dbReference type="NCBI Taxonomy" id="1192854"/>
    <lineage>
        <taxon>Bacteria</taxon>
        <taxon>Pseudomonadati</taxon>
        <taxon>Pseudomonadota</taxon>
        <taxon>Gammaproteobacteria</taxon>
        <taxon>Chromatiales</taxon>
        <taxon>Granulosicoccaceae</taxon>
        <taxon>Granulosicoccus</taxon>
    </lineage>
</organism>
<dbReference type="Pfam" id="PF01636">
    <property type="entry name" value="APH"/>
    <property type="match status" value="1"/>
</dbReference>
<dbReference type="GO" id="GO:0046522">
    <property type="term" value="F:S-methyl-5-thioribose kinase activity"/>
    <property type="evidence" value="ECO:0007669"/>
    <property type="project" value="UniProtKB-EC"/>
</dbReference>
<dbReference type="EC" id="2.7.1.100" evidence="2"/>
<dbReference type="InterPro" id="IPR011009">
    <property type="entry name" value="Kinase-like_dom_sf"/>
</dbReference>
<dbReference type="KEGG" id="gai:IMCC3135_16670"/>